<keyword evidence="6 9" id="KW-1133">Transmembrane helix</keyword>
<keyword evidence="4 9" id="KW-0812">Transmembrane</keyword>
<keyword evidence="3 9" id="KW-1003">Cell membrane</keyword>
<dbReference type="AlphaFoldDB" id="A0A0G0QWA0"/>
<evidence type="ECO:0000256" key="3">
    <source>
        <dbReference type="ARBA" id="ARBA00022475"/>
    </source>
</evidence>
<dbReference type="Pfam" id="PF02355">
    <property type="entry name" value="SecD_SecF_C"/>
    <property type="match status" value="1"/>
</dbReference>
<dbReference type="PANTHER" id="PTHR30081:SF1">
    <property type="entry name" value="PROTEIN TRANSLOCASE SUBUNIT SECD"/>
    <property type="match status" value="1"/>
</dbReference>
<dbReference type="Pfam" id="PF13616">
    <property type="entry name" value="Rotamase_3"/>
    <property type="match status" value="2"/>
</dbReference>
<dbReference type="Proteomes" id="UP000034048">
    <property type="component" value="Unassembled WGS sequence"/>
</dbReference>
<evidence type="ECO:0000256" key="5">
    <source>
        <dbReference type="ARBA" id="ARBA00022927"/>
    </source>
</evidence>
<evidence type="ECO:0000256" key="6">
    <source>
        <dbReference type="ARBA" id="ARBA00022989"/>
    </source>
</evidence>
<dbReference type="GO" id="GO:0005886">
    <property type="term" value="C:plasma membrane"/>
    <property type="evidence" value="ECO:0007669"/>
    <property type="project" value="UniProtKB-SubCell"/>
</dbReference>
<keyword evidence="7 9" id="KW-0811">Translocation</keyword>
<dbReference type="InterPro" id="IPR055344">
    <property type="entry name" value="SecD_SecF_C_bact"/>
</dbReference>
<comment type="caution">
    <text evidence="9">Lacks conserved residue(s) required for the propagation of feature annotation.</text>
</comment>
<evidence type="ECO:0000313" key="12">
    <source>
        <dbReference type="EMBL" id="KKR14600.1"/>
    </source>
</evidence>
<dbReference type="NCBIfam" id="TIGR00916">
    <property type="entry name" value="2A0604s01"/>
    <property type="match status" value="1"/>
</dbReference>
<comment type="similarity">
    <text evidence="9">Belongs to the SecD/SecF family. SecD subfamily.</text>
</comment>
<dbReference type="GO" id="GO:0065002">
    <property type="term" value="P:intracellular protein transmembrane transport"/>
    <property type="evidence" value="ECO:0007669"/>
    <property type="project" value="UniProtKB-UniRule"/>
</dbReference>
<proteinExistence type="inferred from homology"/>
<dbReference type="SUPFAM" id="SSF54534">
    <property type="entry name" value="FKBP-like"/>
    <property type="match status" value="2"/>
</dbReference>
<keyword evidence="2 9" id="KW-0813">Transport</keyword>
<dbReference type="GO" id="GO:0043952">
    <property type="term" value="P:protein transport by the Sec complex"/>
    <property type="evidence" value="ECO:0007669"/>
    <property type="project" value="UniProtKB-UniRule"/>
</dbReference>
<feature type="transmembrane region" description="Helical" evidence="9">
    <location>
        <begin position="601"/>
        <end position="624"/>
    </location>
</feature>
<dbReference type="Pfam" id="PF22599">
    <property type="entry name" value="SecDF_P1_head"/>
    <property type="match status" value="1"/>
</dbReference>
<dbReference type="EMBL" id="LBWS01000023">
    <property type="protein sequence ID" value="KKR14600.1"/>
    <property type="molecule type" value="Genomic_DNA"/>
</dbReference>
<dbReference type="PROSITE" id="PS50198">
    <property type="entry name" value="PPIC_PPIASE_2"/>
    <property type="match status" value="2"/>
</dbReference>
<keyword evidence="8 9" id="KW-0472">Membrane</keyword>
<dbReference type="GO" id="GO:0006605">
    <property type="term" value="P:protein targeting"/>
    <property type="evidence" value="ECO:0007669"/>
    <property type="project" value="UniProtKB-UniRule"/>
</dbReference>
<dbReference type="PATRIC" id="fig|1618634.3.peg.296"/>
<feature type="transmembrane region" description="Helical" evidence="9">
    <location>
        <begin position="20"/>
        <end position="41"/>
    </location>
</feature>
<evidence type="ECO:0000256" key="9">
    <source>
        <dbReference type="HAMAP-Rule" id="MF_01463"/>
    </source>
</evidence>
<protein>
    <recommendedName>
        <fullName evidence="9">Protein translocase subunit SecD</fullName>
    </recommendedName>
</protein>
<feature type="domain" description="PpiC" evidence="11">
    <location>
        <begin position="149"/>
        <end position="254"/>
    </location>
</feature>
<gene>
    <name evidence="9" type="primary">secD</name>
    <name evidence="12" type="ORF">UT42_C0023G0002</name>
</gene>
<feature type="domain" description="PpiC" evidence="11">
    <location>
        <begin position="266"/>
        <end position="370"/>
    </location>
</feature>
<dbReference type="Gene3D" id="1.20.1640.10">
    <property type="entry name" value="Multidrug efflux transporter AcrB transmembrane domain"/>
    <property type="match status" value="1"/>
</dbReference>
<organism evidence="12 13">
    <name type="scientific">Candidatus Falkowbacteria bacterium GW2011_GWA2_39_24</name>
    <dbReference type="NCBI Taxonomy" id="1618634"/>
    <lineage>
        <taxon>Bacteria</taxon>
        <taxon>Candidatus Falkowiibacteriota</taxon>
    </lineage>
</organism>
<dbReference type="PANTHER" id="PTHR30081">
    <property type="entry name" value="PROTEIN-EXPORT MEMBRANE PROTEIN SEC"/>
    <property type="match status" value="1"/>
</dbReference>
<dbReference type="InterPro" id="IPR054384">
    <property type="entry name" value="SecDF_P1_head"/>
</dbReference>
<name>A0A0G0QWA0_9BACT</name>
<keyword evidence="5 9" id="KW-0653">Protein transport</keyword>
<dbReference type="Pfam" id="PF21760">
    <property type="entry name" value="SecD_1st"/>
    <property type="match status" value="1"/>
</dbReference>
<dbReference type="GO" id="GO:0003755">
    <property type="term" value="F:peptidyl-prolyl cis-trans isomerase activity"/>
    <property type="evidence" value="ECO:0007669"/>
    <property type="project" value="UniProtKB-KW"/>
</dbReference>
<feature type="transmembrane region" description="Helical" evidence="9">
    <location>
        <begin position="520"/>
        <end position="538"/>
    </location>
</feature>
<evidence type="ECO:0000256" key="1">
    <source>
        <dbReference type="ARBA" id="ARBA00004651"/>
    </source>
</evidence>
<comment type="function">
    <text evidence="9">Part of the Sec protein translocase complex. Interacts with the SecYEG preprotein conducting channel. SecDF uses the proton motive force (PMF) to complete protein translocation after the ATP-dependent function of SecA.</text>
</comment>
<evidence type="ECO:0000256" key="7">
    <source>
        <dbReference type="ARBA" id="ARBA00023010"/>
    </source>
</evidence>
<evidence type="ECO:0000256" key="8">
    <source>
        <dbReference type="ARBA" id="ARBA00023136"/>
    </source>
</evidence>
<dbReference type="GO" id="GO:0015450">
    <property type="term" value="F:protein-transporting ATPase activity"/>
    <property type="evidence" value="ECO:0007669"/>
    <property type="project" value="InterPro"/>
</dbReference>
<accession>A0A0G0QWA0</accession>
<evidence type="ECO:0000256" key="4">
    <source>
        <dbReference type="ARBA" id="ARBA00022692"/>
    </source>
</evidence>
<dbReference type="InterPro" id="IPR046357">
    <property type="entry name" value="PPIase_dom_sf"/>
</dbReference>
<dbReference type="InterPro" id="IPR048634">
    <property type="entry name" value="SecD_SecF_C"/>
</dbReference>
<keyword evidence="10" id="KW-0697">Rotamase</keyword>
<dbReference type="Gene3D" id="3.30.1360.200">
    <property type="match status" value="1"/>
</dbReference>
<feature type="transmembrane region" description="Helical" evidence="9">
    <location>
        <begin position="543"/>
        <end position="563"/>
    </location>
</feature>
<dbReference type="InterPro" id="IPR005791">
    <property type="entry name" value="SecD"/>
</dbReference>
<evidence type="ECO:0000259" key="11">
    <source>
        <dbReference type="PROSITE" id="PS50198"/>
    </source>
</evidence>
<comment type="subcellular location">
    <subcellularLocation>
        <location evidence="1 9">Cell membrane</location>
        <topology evidence="1 9">Multi-pass membrane protein</topology>
    </subcellularLocation>
</comment>
<sequence length="646" mass="69930">MSDNLLKRIFQPKARGKLWWLFTFIVVIAVVAFLIDFGNYYNKVANKTTWLPNTKEIPFRLGLDLLGGTQLIYQADVSGFPANDRAAAVEGARDVIEQRVNVFGVSEPLVQVNPASDGQYRILVELAGIKDVNEAIKQIGETPLLEFKEQSNEAPRSLTAEEQKSIDDFNATAQAKAKDLETQLTAGADFGQLAKANSDDTATKDNNGYVGWINEQTNANLFFLTNQLVTTDGLNKAKLMGQSKEGIEIIKALNVRAAQDANGQLQKTVTASHLLICYAGTTGCDSPITKEEALKKITDLKAQATKDNFTSLVKANSTEPGAATKGGDLGEFGAGDMVAAFQEAAFNGQVGTIIGPVETEFGYHLIYKIGEKSINEYEVAHIFVDIKTAEDILGPQDGWKNTQLTGKYLDRASVSFNPNDNTPEVTLEFDADGAKLFEEITTRNIGKPVAIFLDGNPISVPNVNEKISGGRAVITGGFSVTEAKTLAKRLNAGALPVPIELINQQTIGASLGQSAVQSSLLAGIIGLLLVALFMTLVYRLLGLLSVASLLVYGLIVLSIFKLWPVTMTLAGMAGFIMSIGIAVDANVLIFERMKESIIKGFAVTLFLGILVSLFTAIVVTKNFLKLLNENWLEKHQWLLGLKNNSK</sequence>
<dbReference type="InterPro" id="IPR000297">
    <property type="entry name" value="PPIase_PpiC"/>
</dbReference>
<dbReference type="Gene3D" id="3.10.50.40">
    <property type="match status" value="2"/>
</dbReference>
<feature type="transmembrane region" description="Helical" evidence="9">
    <location>
        <begin position="569"/>
        <end position="589"/>
    </location>
</feature>
<evidence type="ECO:0000256" key="2">
    <source>
        <dbReference type="ARBA" id="ARBA00022448"/>
    </source>
</evidence>
<reference evidence="12 13" key="1">
    <citation type="journal article" date="2015" name="Nature">
        <title>rRNA introns, odd ribosomes, and small enigmatic genomes across a large radiation of phyla.</title>
        <authorList>
            <person name="Brown C.T."/>
            <person name="Hug L.A."/>
            <person name="Thomas B.C."/>
            <person name="Sharon I."/>
            <person name="Castelle C.J."/>
            <person name="Singh A."/>
            <person name="Wilkins M.J."/>
            <person name="Williams K.H."/>
            <person name="Banfield J.F."/>
        </authorList>
    </citation>
    <scope>NUCLEOTIDE SEQUENCE [LARGE SCALE GENOMIC DNA]</scope>
</reference>
<evidence type="ECO:0000313" key="13">
    <source>
        <dbReference type="Proteomes" id="UP000034048"/>
    </source>
</evidence>
<dbReference type="InterPro" id="IPR022813">
    <property type="entry name" value="SecD/SecF_arch_bac"/>
</dbReference>
<evidence type="ECO:0000256" key="10">
    <source>
        <dbReference type="PROSITE-ProRule" id="PRU00278"/>
    </source>
</evidence>
<keyword evidence="10" id="KW-0413">Isomerase</keyword>
<comment type="caution">
    <text evidence="12">The sequence shown here is derived from an EMBL/GenBank/DDBJ whole genome shotgun (WGS) entry which is preliminary data.</text>
</comment>
<dbReference type="SUPFAM" id="SSF82866">
    <property type="entry name" value="Multidrug efflux transporter AcrB transmembrane domain"/>
    <property type="match status" value="1"/>
</dbReference>
<dbReference type="Gene3D" id="3.30.70.3400">
    <property type="match status" value="1"/>
</dbReference>
<comment type="subunit">
    <text evidence="9">Forms a complex with SecF. Part of the essential Sec protein translocation apparatus which comprises SecA, SecYEG and auxiliary proteins SecDF. Other proteins may also be involved.</text>
</comment>
<dbReference type="HAMAP" id="MF_01463_B">
    <property type="entry name" value="SecD_B"/>
    <property type="match status" value="1"/>
</dbReference>
<dbReference type="InterPro" id="IPR048631">
    <property type="entry name" value="SecD_1st"/>
</dbReference>